<feature type="compositionally biased region" description="Basic and acidic residues" evidence="12">
    <location>
        <begin position="263"/>
        <end position="272"/>
    </location>
</feature>
<dbReference type="InterPro" id="IPR027120">
    <property type="entry name" value="Smc2_ABC"/>
</dbReference>
<keyword evidence="10" id="KW-0131">Cell cycle</keyword>
<dbReference type="SUPFAM" id="SSF52540">
    <property type="entry name" value="P-loop containing nucleoside triphosphate hydrolases"/>
    <property type="match status" value="1"/>
</dbReference>
<proteinExistence type="inferred from homology"/>
<keyword evidence="16" id="KW-1185">Reference proteome</keyword>
<keyword evidence="9" id="KW-0226">DNA condensation</keyword>
<name>A0ABN7S3B5_OIKDI</name>
<dbReference type="InterPro" id="IPR036277">
    <property type="entry name" value="SMC_hinge_sf"/>
</dbReference>
<dbReference type="InterPro" id="IPR036390">
    <property type="entry name" value="WH_DNA-bd_sf"/>
</dbReference>
<dbReference type="Gene3D" id="1.10.10.1420">
    <property type="entry name" value="DNA replication factor Cdt1, C-terminal WH domain"/>
    <property type="match status" value="1"/>
</dbReference>
<evidence type="ECO:0000259" key="13">
    <source>
        <dbReference type="SMART" id="SM00968"/>
    </source>
</evidence>
<evidence type="ECO:0000256" key="10">
    <source>
        <dbReference type="ARBA" id="ARBA00023306"/>
    </source>
</evidence>
<organism evidence="15 16">
    <name type="scientific">Oikopleura dioica</name>
    <name type="common">Tunicate</name>
    <dbReference type="NCBI Taxonomy" id="34765"/>
    <lineage>
        <taxon>Eukaryota</taxon>
        <taxon>Metazoa</taxon>
        <taxon>Chordata</taxon>
        <taxon>Tunicata</taxon>
        <taxon>Appendicularia</taxon>
        <taxon>Copelata</taxon>
        <taxon>Oikopleuridae</taxon>
        <taxon>Oikopleura</taxon>
    </lineage>
</organism>
<comment type="subcellular location">
    <subcellularLocation>
        <location evidence="2">Chromosome</location>
    </subcellularLocation>
    <subcellularLocation>
        <location evidence="1">Nucleus</location>
    </subcellularLocation>
</comment>
<dbReference type="InterPro" id="IPR003395">
    <property type="entry name" value="RecF/RecN/SMC_N"/>
</dbReference>
<feature type="region of interest" description="Disordered" evidence="12">
    <location>
        <begin position="313"/>
        <end position="344"/>
    </location>
</feature>
<evidence type="ECO:0000256" key="6">
    <source>
        <dbReference type="ARBA" id="ARBA00022741"/>
    </source>
</evidence>
<dbReference type="SMART" id="SM01075">
    <property type="entry name" value="CDT1"/>
    <property type="match status" value="1"/>
</dbReference>
<feature type="region of interest" description="Disordered" evidence="12">
    <location>
        <begin position="1738"/>
        <end position="1758"/>
    </location>
</feature>
<dbReference type="PANTHER" id="PTHR43977">
    <property type="entry name" value="STRUCTURAL MAINTENANCE OF CHROMOSOMES PROTEIN 3"/>
    <property type="match status" value="1"/>
</dbReference>
<accession>A0ABN7S3B5</accession>
<feature type="domain" description="CDT1 Geminin-binding" evidence="14">
    <location>
        <begin position="1523"/>
        <end position="1690"/>
    </location>
</feature>
<keyword evidence="6" id="KW-0547">Nucleotide-binding</keyword>
<dbReference type="Pfam" id="PF08839">
    <property type="entry name" value="CDT1"/>
    <property type="match status" value="1"/>
</dbReference>
<dbReference type="InterPro" id="IPR032054">
    <property type="entry name" value="Cdt1_C"/>
</dbReference>
<feature type="coiled-coil region" evidence="11">
    <location>
        <begin position="674"/>
        <end position="793"/>
    </location>
</feature>
<dbReference type="Proteomes" id="UP001158576">
    <property type="component" value="Chromosome PAR"/>
</dbReference>
<dbReference type="InterPro" id="IPR038090">
    <property type="entry name" value="Cdt1_C_WH_dom_sf"/>
</dbReference>
<feature type="region of interest" description="Disordered" evidence="12">
    <location>
        <begin position="1297"/>
        <end position="1325"/>
    </location>
</feature>
<evidence type="ECO:0000259" key="14">
    <source>
        <dbReference type="SMART" id="SM01075"/>
    </source>
</evidence>
<protein>
    <submittedName>
        <fullName evidence="15">Oidioi.mRNA.OKI2018_I69.PAR.g11628.t1.cds</fullName>
    </submittedName>
</protein>
<dbReference type="SUPFAM" id="SSF75553">
    <property type="entry name" value="Smc hinge domain"/>
    <property type="match status" value="1"/>
</dbReference>
<dbReference type="InterPro" id="IPR010935">
    <property type="entry name" value="SMC_hinge"/>
</dbReference>
<feature type="coiled-coil region" evidence="11">
    <location>
        <begin position="820"/>
        <end position="915"/>
    </location>
</feature>
<evidence type="ECO:0000256" key="4">
    <source>
        <dbReference type="ARBA" id="ARBA00008356"/>
    </source>
</evidence>
<feature type="compositionally biased region" description="Polar residues" evidence="12">
    <location>
        <begin position="1373"/>
        <end position="1383"/>
    </location>
</feature>
<dbReference type="PROSITE" id="PS00211">
    <property type="entry name" value="ABC_TRANSPORTER_1"/>
    <property type="match status" value="1"/>
</dbReference>
<comment type="similarity">
    <text evidence="4">Belongs to the Cdt1 family.</text>
</comment>
<dbReference type="SUPFAM" id="SSF46785">
    <property type="entry name" value="Winged helix' DNA-binding domain"/>
    <property type="match status" value="1"/>
</dbReference>
<evidence type="ECO:0000256" key="3">
    <source>
        <dbReference type="ARBA" id="ARBA00005231"/>
    </source>
</evidence>
<comment type="similarity">
    <text evidence="3">Belongs to the SMC family. SMC2 subfamily.</text>
</comment>
<feature type="domain" description="SMC hinge" evidence="13">
    <location>
        <begin position="519"/>
        <end position="641"/>
    </location>
</feature>
<dbReference type="InterPro" id="IPR014939">
    <property type="entry name" value="CDT1_Gemini-bd-like"/>
</dbReference>
<evidence type="ECO:0000256" key="8">
    <source>
        <dbReference type="ARBA" id="ARBA00023054"/>
    </source>
</evidence>
<sequence length="1884" mass="213174">MYIKSIELDGFKSYARRTEIKDFDPLFNAITGLNGSGKSNILDSICFLLGISQLNQVRATSLNDLVYKNGQAGITRATVSITFDNRDKDKSPIGYHDSDKIVVTRQINVNGKNKYMINGVHAQNNRVADFFQSVGMNINNPHFLIMQGRVTKVMNMKPMEILSMIEEATGTRMYESKKDSCTRAIEKKQLKYNELTKILNEDLHPQIQKLKGDRESYMRYQQLTRQIELSEKFVIAFKYHALDQKLQSADEGKAQLQAELQNAREEDNRLKEANAQAEESVKKMSEQNEAEEGSQMAENEAKLKHLRNTEAKKLGEKKAEQDKVKRHQQKVEKLKKTVKNTEQSIEAKETAREKMQNAHESNAAKAKQAEEEYNKATNMLEQLRVGTAVSADGSGKTMADEAIEKRQIVSNKETVLKTTSAKIKRNNTDINNLKRQMTKASSSYNADKKQKDKVVSELEKITAELDQGGYNEEEYTRMAARHNHLENEYNNLKSQEEKFYEHFSRIEDPLRYPPNFDRRKIIGFAGKLVRVHKKEFLPALEKTAGGKLYNLVVDSSETAQYIFKNKLLKRRVTLLPLDKLSVHRDVDPRKVQKAKSLVGGPNAEAAKNCVSVDDPSLDIVAQFLFNGIIVTNTNNMASSICYDRDIKTKTISNDGGVYDPSGSISGGGEKNFLILKELEKLRDIENNIEAINVEYYALQDRLKEMDSFQAKFQRLNGKRAQMNAMLEELNLKLQNSEFGRQQADIDALEAEVKDMQQVHDEAKEEYDRALKEAKEIETRMHNLEKNREQEGIEKMEKDCAVKKKKMDDELSRIEQANAGYESMGMEIAGLKEELAEAQAALQEASEECVDSQLQGFMDECNALKTEIEQMVAMIKDQRELIKARNTEISEARREIKENEKRIKHQAAEIQKCEQQIHIYDETNAAEVRLRDKLYEENEWIETDKSMFDKRGGPYDFSNSNPQKAEKDLKRAKAQRDQLDGQINHRSMALLVQAEKQEQEVLAKRTDVVEELKQIEGSIMALDKSKKREITEAYQQVNRDFGRIFSTLLPGATAKLAPPEGKSVLEGLEFKVGFGNVWKDNLGELSGGQRSLVALSLILAMLLLKPAPIYILDEVDAALDLSHTQNIGTMLKQQFQKSQFVIVSLKDGMYENASVLFRTKFVDGVSTKSVLSKKLFGEYEENPYQVSQADFFAKMPRRATGRTAALASQPKIDVFTERVTRRSARIKNASLDAENENIRSIAAPTKKVLMASPKRPNQKLSVSEGSPTKMAKKNPLTEGRETLQQTYQKQLEVLKSPSKLGTLTPDKLSFDLDMSPENEKKPMPSILRSRRALAFDDESSGAEVLPSSILPDAPKAPGPVFSGAQIKRSREVDSQPNSPSTSSPMYKKQIAPRMSAKEVMSSPKKNPSPRGSPRKVDGRSRAQIMLEAAVGEVKINGKSLSKELLKKQIEKSGKLNEIKEKLKSIKTADDRIQAIRDGRLKAKRDSLREVSKVRPKPTPSPENAPCYMKFRHLVEPGRMTKMTLPTSYEMLAKQFEAADNTCATMFNRGQAIVFETIAQAVRTIHGRAFDTDELSQIRSLYPEAYKYEWRKGLYDAKSGTGRVKSTAYQLTLHPLLENDENDTVGKRMSLAHLNSRYKLIRKTLFGIVYDLHKKFLETIGAPVDKMKQITRWHPAFPLESCEAIKKTDLPPKPGSTGGPTTAAQLLSMMKEQIPEKAAEKLKERRAELEKIELKKILDEKEAEKPSTSSAQSGKREIPPHILAKIRAKQAAKAEQECSKTEQNETESNLLESIPKAASTIRSHFIAEKKNAFPFDTACKHLKRSWKSPISLQHAGKLLEKIFELKPEFLEIKTVVGTKYCKLKSRDIPVTIFEQLVKEKIATLAN</sequence>
<evidence type="ECO:0000256" key="9">
    <source>
        <dbReference type="ARBA" id="ARBA00023067"/>
    </source>
</evidence>
<dbReference type="Pfam" id="PF16679">
    <property type="entry name" value="CDT1_C"/>
    <property type="match status" value="1"/>
</dbReference>
<dbReference type="CDD" id="cd03273">
    <property type="entry name" value="ABC_SMC2_euk"/>
    <property type="match status" value="1"/>
</dbReference>
<evidence type="ECO:0000256" key="1">
    <source>
        <dbReference type="ARBA" id="ARBA00004123"/>
    </source>
</evidence>
<feature type="region of interest" description="Disordered" evidence="12">
    <location>
        <begin position="1249"/>
        <end position="1279"/>
    </location>
</feature>
<dbReference type="Pfam" id="PF06470">
    <property type="entry name" value="SMC_hinge"/>
    <property type="match status" value="1"/>
</dbReference>
<keyword evidence="7" id="KW-0067">ATP-binding</keyword>
<reference evidence="15 16" key="1">
    <citation type="submission" date="2021-04" db="EMBL/GenBank/DDBJ databases">
        <authorList>
            <person name="Bliznina A."/>
        </authorList>
    </citation>
    <scope>NUCLEOTIDE SEQUENCE [LARGE SCALE GENOMIC DNA]</scope>
</reference>
<dbReference type="Gene3D" id="3.40.50.300">
    <property type="entry name" value="P-loop containing nucleotide triphosphate hydrolases"/>
    <property type="match status" value="2"/>
</dbReference>
<dbReference type="InterPro" id="IPR017871">
    <property type="entry name" value="ABC_transporter-like_CS"/>
</dbReference>
<feature type="compositionally biased region" description="Basic and acidic residues" evidence="12">
    <location>
        <begin position="313"/>
        <end position="335"/>
    </location>
</feature>
<gene>
    <name evidence="15" type="ORF">OKIOD_LOCUS3186</name>
</gene>
<feature type="region of interest" description="Disordered" evidence="12">
    <location>
        <begin position="1342"/>
        <end position="1418"/>
    </location>
</feature>
<dbReference type="InterPro" id="IPR027417">
    <property type="entry name" value="P-loop_NTPase"/>
</dbReference>
<keyword evidence="5" id="KW-0158">Chromosome</keyword>
<evidence type="ECO:0000256" key="11">
    <source>
        <dbReference type="SAM" id="Coils"/>
    </source>
</evidence>
<evidence type="ECO:0000256" key="7">
    <source>
        <dbReference type="ARBA" id="ARBA00022840"/>
    </source>
</evidence>
<evidence type="ECO:0000256" key="2">
    <source>
        <dbReference type="ARBA" id="ARBA00004286"/>
    </source>
</evidence>
<keyword evidence="8 11" id="KW-0175">Coiled coil</keyword>
<evidence type="ECO:0000313" key="15">
    <source>
        <dbReference type="EMBL" id="CAG5087761.1"/>
    </source>
</evidence>
<evidence type="ECO:0000256" key="5">
    <source>
        <dbReference type="ARBA" id="ARBA00022454"/>
    </source>
</evidence>
<dbReference type="Gene3D" id="3.30.70.1620">
    <property type="match status" value="1"/>
</dbReference>
<dbReference type="SMART" id="SM00968">
    <property type="entry name" value="SMC_hinge"/>
    <property type="match status" value="1"/>
</dbReference>
<dbReference type="Pfam" id="PF02463">
    <property type="entry name" value="SMC_N"/>
    <property type="match status" value="1"/>
</dbReference>
<evidence type="ECO:0000313" key="16">
    <source>
        <dbReference type="Proteomes" id="UP001158576"/>
    </source>
</evidence>
<evidence type="ECO:0000256" key="12">
    <source>
        <dbReference type="SAM" id="MobiDB-lite"/>
    </source>
</evidence>
<dbReference type="EMBL" id="OU015568">
    <property type="protein sequence ID" value="CAG5087761.1"/>
    <property type="molecule type" value="Genomic_DNA"/>
</dbReference>
<feature type="region of interest" description="Disordered" evidence="12">
    <location>
        <begin position="263"/>
        <end position="301"/>
    </location>
</feature>